<sequence length="86" mass="9084">MAAAALDSLARVGNFLVNDYLLSTHTQTTSMTRGSTPPGRAVHHSSAASQPLGHTSPATARAATPRKHRLYGGITIITNKFNAQNE</sequence>
<comment type="caution">
    <text evidence="2">The sequence shown here is derived from an EMBL/GenBank/DDBJ whole genome shotgun (WGS) entry which is preliminary data.</text>
</comment>
<dbReference type="Proteomes" id="UP000299102">
    <property type="component" value="Unassembled WGS sequence"/>
</dbReference>
<protein>
    <submittedName>
        <fullName evidence="2">Uncharacterized protein</fullName>
    </submittedName>
</protein>
<evidence type="ECO:0000313" key="2">
    <source>
        <dbReference type="EMBL" id="GBP07248.1"/>
    </source>
</evidence>
<dbReference type="EMBL" id="BGZK01000025">
    <property type="protein sequence ID" value="GBP07248.1"/>
    <property type="molecule type" value="Genomic_DNA"/>
</dbReference>
<evidence type="ECO:0000256" key="1">
    <source>
        <dbReference type="SAM" id="MobiDB-lite"/>
    </source>
</evidence>
<accession>A0A4C1T1B8</accession>
<organism evidence="2 3">
    <name type="scientific">Eumeta variegata</name>
    <name type="common">Bagworm moth</name>
    <name type="synonym">Eumeta japonica</name>
    <dbReference type="NCBI Taxonomy" id="151549"/>
    <lineage>
        <taxon>Eukaryota</taxon>
        <taxon>Metazoa</taxon>
        <taxon>Ecdysozoa</taxon>
        <taxon>Arthropoda</taxon>
        <taxon>Hexapoda</taxon>
        <taxon>Insecta</taxon>
        <taxon>Pterygota</taxon>
        <taxon>Neoptera</taxon>
        <taxon>Endopterygota</taxon>
        <taxon>Lepidoptera</taxon>
        <taxon>Glossata</taxon>
        <taxon>Ditrysia</taxon>
        <taxon>Tineoidea</taxon>
        <taxon>Psychidae</taxon>
        <taxon>Oiketicinae</taxon>
        <taxon>Eumeta</taxon>
    </lineage>
</organism>
<keyword evidence="3" id="KW-1185">Reference proteome</keyword>
<dbReference type="AlphaFoldDB" id="A0A4C1T1B8"/>
<reference evidence="2 3" key="1">
    <citation type="journal article" date="2019" name="Commun. Biol.">
        <title>The bagworm genome reveals a unique fibroin gene that provides high tensile strength.</title>
        <authorList>
            <person name="Kono N."/>
            <person name="Nakamura H."/>
            <person name="Ohtoshi R."/>
            <person name="Tomita M."/>
            <person name="Numata K."/>
            <person name="Arakawa K."/>
        </authorList>
    </citation>
    <scope>NUCLEOTIDE SEQUENCE [LARGE SCALE GENOMIC DNA]</scope>
</reference>
<feature type="region of interest" description="Disordered" evidence="1">
    <location>
        <begin position="27"/>
        <end position="64"/>
    </location>
</feature>
<evidence type="ECO:0000313" key="3">
    <source>
        <dbReference type="Proteomes" id="UP000299102"/>
    </source>
</evidence>
<gene>
    <name evidence="2" type="ORF">EVAR_92128_1</name>
</gene>
<proteinExistence type="predicted"/>
<name>A0A4C1T1B8_EUMVA</name>